<gene>
    <name evidence="1" type="ORF">BOX37_31235</name>
</gene>
<dbReference type="AlphaFoldDB" id="A0A1J0W090"/>
<protein>
    <submittedName>
        <fullName evidence="1">Uncharacterized protein</fullName>
    </submittedName>
</protein>
<reference evidence="1" key="1">
    <citation type="submission" date="2016-11" db="EMBL/GenBank/DDBJ databases">
        <authorList>
            <person name="Jaros S."/>
            <person name="Januszkiewicz K."/>
            <person name="Wedrychowicz H."/>
        </authorList>
    </citation>
    <scope>NUCLEOTIDE SEQUENCE [LARGE SCALE GENOMIC DNA]</scope>
    <source>
        <strain evidence="1">Y48</strain>
    </source>
</reference>
<keyword evidence="2" id="KW-1185">Reference proteome</keyword>
<organism evidence="1 2">
    <name type="scientific">Nocardia mangyaensis</name>
    <dbReference type="NCBI Taxonomy" id="2213200"/>
    <lineage>
        <taxon>Bacteria</taxon>
        <taxon>Bacillati</taxon>
        <taxon>Actinomycetota</taxon>
        <taxon>Actinomycetes</taxon>
        <taxon>Mycobacteriales</taxon>
        <taxon>Nocardiaceae</taxon>
        <taxon>Nocardia</taxon>
    </lineage>
</organism>
<evidence type="ECO:0000313" key="2">
    <source>
        <dbReference type="Proteomes" id="UP000183810"/>
    </source>
</evidence>
<dbReference type="EMBL" id="CP018082">
    <property type="protein sequence ID" value="APE37670.1"/>
    <property type="molecule type" value="Genomic_DNA"/>
</dbReference>
<evidence type="ECO:0000313" key="1">
    <source>
        <dbReference type="EMBL" id="APE37670.1"/>
    </source>
</evidence>
<dbReference type="Proteomes" id="UP000183810">
    <property type="component" value="Chromosome"/>
</dbReference>
<dbReference type="KEGG" id="nsl:BOX37_31235"/>
<sequence>MRFRLLSTISGRPITFDPAVLECPIPESTDVSMNPTPLADGSSDDNLFTVDCGPDGLLVTQDRSTLNPE</sequence>
<accession>A0A1J0W090</accession>
<name>A0A1J0W090_9NOCA</name>
<proteinExistence type="predicted"/>